<accession>S2YY87</accession>
<evidence type="ECO:0008006" key="3">
    <source>
        <dbReference type="Google" id="ProtNLM"/>
    </source>
</evidence>
<dbReference type="eggNOG" id="COG5479">
    <property type="taxonomic scope" value="Bacteria"/>
</dbReference>
<comment type="caution">
    <text evidence="1">The sequence shown here is derived from an EMBL/GenBank/DDBJ whole genome shotgun (WGS) entry which is preliminary data.</text>
</comment>
<name>S2YY87_9CORY</name>
<dbReference type="InterPro" id="IPR036444">
    <property type="entry name" value="PLipase_A2_dom_sf"/>
</dbReference>
<protein>
    <recommendedName>
        <fullName evidence="3">LGFP repeat-containing protein</fullName>
    </recommendedName>
</protein>
<dbReference type="HOGENOM" id="CLU_037607_0_0_11"/>
<organism evidence="1 2">
    <name type="scientific">Corynebacterium pyruviciproducens ATCC BAA-1742</name>
    <dbReference type="NCBI Taxonomy" id="1125779"/>
    <lineage>
        <taxon>Bacteria</taxon>
        <taxon>Bacillati</taxon>
        <taxon>Actinomycetota</taxon>
        <taxon>Actinomycetes</taxon>
        <taxon>Mycobacteriales</taxon>
        <taxon>Corynebacteriaceae</taxon>
        <taxon>Corynebacterium</taxon>
    </lineage>
</organism>
<evidence type="ECO:0000313" key="2">
    <source>
        <dbReference type="Proteomes" id="UP000014408"/>
    </source>
</evidence>
<dbReference type="GO" id="GO:0050482">
    <property type="term" value="P:arachidonate secretion"/>
    <property type="evidence" value="ECO:0007669"/>
    <property type="project" value="InterPro"/>
</dbReference>
<reference evidence="1 2" key="1">
    <citation type="submission" date="2013-05" db="EMBL/GenBank/DDBJ databases">
        <title>The Genome Sequence of Corynebacterium pyruviciproducens 1773O (ATCC BAA-1742).</title>
        <authorList>
            <consortium name="The Broad Institute Genomics Platform"/>
            <person name="Earl A."/>
            <person name="Ward D."/>
            <person name="Feldgarden M."/>
            <person name="Gevers D."/>
            <person name="Tong J."/>
            <person name="Walker B."/>
            <person name="Young S."/>
            <person name="Zeng Q."/>
            <person name="Gargeya S."/>
            <person name="Fitzgerald M."/>
            <person name="Haas B."/>
            <person name="Abouelleil A."/>
            <person name="Allen A.W."/>
            <person name="Alvarado L."/>
            <person name="Arachchi H.M."/>
            <person name="Berlin A.M."/>
            <person name="Chapman S.B."/>
            <person name="Gainer-Dewar J."/>
            <person name="Goldberg J."/>
            <person name="Griggs A."/>
            <person name="Gujja S."/>
            <person name="Hansen M."/>
            <person name="Howarth C."/>
            <person name="Imamovic A."/>
            <person name="Ireland A."/>
            <person name="Larimer J."/>
            <person name="McCowan C."/>
            <person name="Murphy C."/>
            <person name="Pearson M."/>
            <person name="Poon T.W."/>
            <person name="Priest M."/>
            <person name="Roberts A."/>
            <person name="Saif S."/>
            <person name="Shea T."/>
            <person name="Sisk P."/>
            <person name="Sykes S."/>
            <person name="Wortman J."/>
            <person name="Nusbaum C."/>
            <person name="Birren B."/>
        </authorList>
    </citation>
    <scope>NUCLEOTIDE SEQUENCE [LARGE SCALE GENOMIC DNA]</scope>
    <source>
        <strain evidence="1 2">ATCC BAA-1742</strain>
    </source>
</reference>
<keyword evidence="2" id="KW-1185">Reference proteome</keyword>
<dbReference type="PATRIC" id="fig|1125779.3.peg.1409"/>
<sequence length="502" mass="55390">MGEANAEVDGAGGLTPAEIDSLRELARETVDDAHPHSSVVEGQMWSDRIGIPEGVDKRVADEAEVAIAHQQVEESMAVRSVTLASGCVRYPWTAFDVCGAIRGEYDRLGGLTSWLLDPQEPEMRNPDGVGFHQRFRNGFIYWHPDTGAFAVQPDVAAAWQRNGWEAGYLGYPTASEVPVSGTTAVDGTVGGWMQQFQGGRIYRMGGVNWRISAAITGEILQRWLAIGGPDSDLGFPVSDEQATKDGAGRWSGFEDGVLTWHPSFGAFEVTGVTYIYWQKHGGTDSRWGYPVGPASRVDQVPEIQRFSKKDFDVVQESADAGTVTVKGQVVSRFFWEVISAMSSRYGINVDAMFAPEVSLLRLDTRQATPPALPHPATPFDGGVHIPQNYIFWGYLAGYRYKEIGGRLHDFCTNSPESVIFDSPSKVFQLHGSCARHDMCYEKLAGKNKNDEAVKQEYRNCDSSFIFNNASVCKKTHPISGQCYLISIAYYSAVRRAHPENYQ</sequence>
<dbReference type="Proteomes" id="UP000014408">
    <property type="component" value="Unassembled WGS sequence"/>
</dbReference>
<dbReference type="GO" id="GO:0006644">
    <property type="term" value="P:phospholipid metabolic process"/>
    <property type="evidence" value="ECO:0007669"/>
    <property type="project" value="InterPro"/>
</dbReference>
<gene>
    <name evidence="1" type="ORF">HMPREF1219_01446</name>
</gene>
<evidence type="ECO:0000313" key="1">
    <source>
        <dbReference type="EMBL" id="EPD69221.1"/>
    </source>
</evidence>
<dbReference type="SUPFAM" id="SSF48619">
    <property type="entry name" value="Phospholipase A2, PLA2"/>
    <property type="match status" value="1"/>
</dbReference>
<dbReference type="STRING" id="1125779.HMPREF1219_01446"/>
<dbReference type="Gene3D" id="1.20.90.10">
    <property type="entry name" value="Phospholipase A2 domain"/>
    <property type="match status" value="1"/>
</dbReference>
<dbReference type="InterPro" id="IPR013207">
    <property type="entry name" value="LGFP"/>
</dbReference>
<proteinExistence type="predicted"/>
<dbReference type="EMBL" id="ATBY01000014">
    <property type="protein sequence ID" value="EPD69221.1"/>
    <property type="molecule type" value="Genomic_DNA"/>
</dbReference>
<dbReference type="GO" id="GO:0004623">
    <property type="term" value="F:phospholipase A2 activity"/>
    <property type="evidence" value="ECO:0007669"/>
    <property type="project" value="InterPro"/>
</dbReference>
<dbReference type="Pfam" id="PF08310">
    <property type="entry name" value="LGFP"/>
    <property type="match status" value="3"/>
</dbReference>
<dbReference type="AlphaFoldDB" id="S2YY87"/>